<accession>A0A318U5X5</accession>
<proteinExistence type="predicted"/>
<dbReference type="Proteomes" id="UP000248198">
    <property type="component" value="Unassembled WGS sequence"/>
</dbReference>
<dbReference type="EMBL" id="QKLU01000012">
    <property type="protein sequence ID" value="PYF68435.1"/>
    <property type="molecule type" value="Genomic_DNA"/>
</dbReference>
<dbReference type="AlphaFoldDB" id="A0A318U5X5"/>
<gene>
    <name evidence="1" type="ORF">B0O44_11219</name>
</gene>
<dbReference type="RefSeq" id="WP_110834693.1">
    <property type="nucleotide sequence ID" value="NZ_QKLU01000012.1"/>
</dbReference>
<dbReference type="OrthoDB" id="1163933at2"/>
<evidence type="ECO:0000313" key="1">
    <source>
        <dbReference type="EMBL" id="PYF68435.1"/>
    </source>
</evidence>
<comment type="caution">
    <text evidence="1">The sequence shown here is derived from an EMBL/GenBank/DDBJ whole genome shotgun (WGS) entry which is preliminary data.</text>
</comment>
<organism evidence="1 2">
    <name type="scientific">Pedobacter nutrimenti</name>
    <dbReference type="NCBI Taxonomy" id="1241337"/>
    <lineage>
        <taxon>Bacteria</taxon>
        <taxon>Pseudomonadati</taxon>
        <taxon>Bacteroidota</taxon>
        <taxon>Sphingobacteriia</taxon>
        <taxon>Sphingobacteriales</taxon>
        <taxon>Sphingobacteriaceae</taxon>
        <taxon>Pedobacter</taxon>
    </lineage>
</organism>
<keyword evidence="2" id="KW-1185">Reference proteome</keyword>
<evidence type="ECO:0000313" key="2">
    <source>
        <dbReference type="Proteomes" id="UP000248198"/>
    </source>
</evidence>
<sequence>MKNVFTLAFLLIVSITVKGQFGGKTGLGSVWHYPGQIGLELGIKRSPIGWSYGVSGSQYIQSNTYLKGTLFYDDGNFRRVSQQSVGLTAMYFYSPYSLQETVFFNIGAGVTGNYDRISRFWPKTTGAFNYGAVVGLEVEAAVADYLMITGSGTQRFLFKEAYGNKRFEIGIGVKYLIN</sequence>
<reference evidence="1 2" key="1">
    <citation type="submission" date="2018-06" db="EMBL/GenBank/DDBJ databases">
        <title>Genomic Encyclopedia of Archaeal and Bacterial Type Strains, Phase II (KMG-II): from individual species to whole genera.</title>
        <authorList>
            <person name="Goeker M."/>
        </authorList>
    </citation>
    <scope>NUCLEOTIDE SEQUENCE [LARGE SCALE GENOMIC DNA]</scope>
    <source>
        <strain evidence="1 2">DSM 27372</strain>
    </source>
</reference>
<name>A0A318U5X5_9SPHI</name>
<protein>
    <submittedName>
        <fullName evidence="1">Conjugative transposon protein TraO</fullName>
    </submittedName>
</protein>